<evidence type="ECO:0000313" key="2">
    <source>
        <dbReference type="EMBL" id="OQP54147.1"/>
    </source>
</evidence>
<feature type="signal peptide" evidence="1">
    <location>
        <begin position="1"/>
        <end position="21"/>
    </location>
</feature>
<comment type="caution">
    <text evidence="2">The sequence shown here is derived from an EMBL/GenBank/DDBJ whole genome shotgun (WGS) entry which is preliminary data.</text>
</comment>
<sequence length="145" mass="15655">MKLKVVLASAAVVAIAVVAFAFTSKKATQTYYYISGTDNQRLEPNHTTESDLRDRTITSANFTDASNWTLTQQSFNQTSDYSKFIGSISFDEESVADGGADGQLTLQEALNSVMTQYSNLSPNAMHASFTEGTAVINIVAADAKH</sequence>
<keyword evidence="1" id="KW-0732">Signal</keyword>
<dbReference type="Proteomes" id="UP000192277">
    <property type="component" value="Unassembled WGS sequence"/>
</dbReference>
<evidence type="ECO:0000256" key="1">
    <source>
        <dbReference type="SAM" id="SignalP"/>
    </source>
</evidence>
<keyword evidence="3" id="KW-1185">Reference proteome</keyword>
<name>A0ABX3P470_9BACT</name>
<evidence type="ECO:0000313" key="3">
    <source>
        <dbReference type="Proteomes" id="UP000192277"/>
    </source>
</evidence>
<organism evidence="2 3">
    <name type="scientific">Niastella koreensis</name>
    <dbReference type="NCBI Taxonomy" id="354356"/>
    <lineage>
        <taxon>Bacteria</taxon>
        <taxon>Pseudomonadati</taxon>
        <taxon>Bacteroidota</taxon>
        <taxon>Chitinophagia</taxon>
        <taxon>Chitinophagales</taxon>
        <taxon>Chitinophagaceae</taxon>
        <taxon>Niastella</taxon>
    </lineage>
</organism>
<proteinExistence type="predicted"/>
<reference evidence="2 3" key="1">
    <citation type="submission" date="2016-04" db="EMBL/GenBank/DDBJ databases">
        <authorList>
            <person name="Chen L."/>
            <person name="Zhuang W."/>
            <person name="Wang G."/>
        </authorList>
    </citation>
    <scope>NUCLEOTIDE SEQUENCE [LARGE SCALE GENOMIC DNA]</scope>
    <source>
        <strain evidence="3">GR20</strain>
    </source>
</reference>
<feature type="chain" id="PRO_5045933040" evidence="1">
    <location>
        <begin position="22"/>
        <end position="145"/>
    </location>
</feature>
<gene>
    <name evidence="2" type="ORF">A4D02_20945</name>
</gene>
<dbReference type="EMBL" id="LWBO01000002">
    <property type="protein sequence ID" value="OQP54147.1"/>
    <property type="molecule type" value="Genomic_DNA"/>
</dbReference>
<accession>A0ABX3P470</accession>
<protein>
    <submittedName>
        <fullName evidence="2">Uncharacterized protein</fullName>
    </submittedName>
</protein>
<dbReference type="RefSeq" id="WP_014216554.1">
    <property type="nucleotide sequence ID" value="NZ_LWBO01000002.1"/>
</dbReference>